<dbReference type="EMBL" id="CACRXK020000557">
    <property type="protein sequence ID" value="CAB3982940.1"/>
    <property type="molecule type" value="Genomic_DNA"/>
</dbReference>
<dbReference type="Proteomes" id="UP001152795">
    <property type="component" value="Unassembled WGS sequence"/>
</dbReference>
<proteinExistence type="predicted"/>
<protein>
    <submittedName>
        <fullName evidence="1">Uncharacterized protein</fullName>
    </submittedName>
</protein>
<organism evidence="1 2">
    <name type="scientific">Paramuricea clavata</name>
    <name type="common">Red gorgonian</name>
    <name type="synonym">Violescent sea-whip</name>
    <dbReference type="NCBI Taxonomy" id="317549"/>
    <lineage>
        <taxon>Eukaryota</taxon>
        <taxon>Metazoa</taxon>
        <taxon>Cnidaria</taxon>
        <taxon>Anthozoa</taxon>
        <taxon>Octocorallia</taxon>
        <taxon>Malacalcyonacea</taxon>
        <taxon>Plexauridae</taxon>
        <taxon>Paramuricea</taxon>
    </lineage>
</organism>
<gene>
    <name evidence="1" type="ORF">PACLA_8A009464</name>
</gene>
<dbReference type="AlphaFoldDB" id="A0A6S7GC54"/>
<name>A0A6S7GC54_PARCT</name>
<evidence type="ECO:0000313" key="2">
    <source>
        <dbReference type="Proteomes" id="UP001152795"/>
    </source>
</evidence>
<comment type="caution">
    <text evidence="1">The sequence shown here is derived from an EMBL/GenBank/DDBJ whole genome shotgun (WGS) entry which is preliminary data.</text>
</comment>
<evidence type="ECO:0000313" key="1">
    <source>
        <dbReference type="EMBL" id="CAB3982940.1"/>
    </source>
</evidence>
<accession>A0A6S7GC54</accession>
<keyword evidence="2" id="KW-1185">Reference proteome</keyword>
<sequence>MQDESNTTFIKGKEILHQTTSYELVRREDKSEVKIARSTNQPWTHQQNVDMPDQQNNYENAKVICIDVGVLSALVNKFWRIRKVLLNVFEFFSGRFW</sequence>
<reference evidence="1" key="1">
    <citation type="submission" date="2020-04" db="EMBL/GenBank/DDBJ databases">
        <authorList>
            <person name="Alioto T."/>
            <person name="Alioto T."/>
            <person name="Gomez Garrido J."/>
        </authorList>
    </citation>
    <scope>NUCLEOTIDE SEQUENCE</scope>
    <source>
        <strain evidence="1">A484AB</strain>
    </source>
</reference>